<evidence type="ECO:0000259" key="1">
    <source>
        <dbReference type="PROSITE" id="PS50280"/>
    </source>
</evidence>
<dbReference type="SMART" id="SM00317">
    <property type="entry name" value="SET"/>
    <property type="match status" value="1"/>
</dbReference>
<accession>A0ABW9DTD3</accession>
<name>A0ABW9DTD3_9BURK</name>
<dbReference type="InterPro" id="IPR046341">
    <property type="entry name" value="SET_dom_sf"/>
</dbReference>
<sequence>MSDALTMRDKVYAIEKEVQKLPQVECPVRHYFAPGIYAREMTIPAGVLITGAVHRHEHLCTVSKGRLIVSMDKGMKEVSAPCTLISKAGAKRVGYAVEETVWTTYHATTETDLDKLMIEITESTNEELLGGVQNVQRLAEEARADYQRFLVEYGLSQELVTRLVENQGDQVPMPEQFDAIERRASPIAGEGMFATRDIDADEFIAPARIGNFRTPAGRFINHSCYSNVVFMQDGNGGLSVVALRPIRKDEEITIDYRQAASVNGTGMKPIGREA</sequence>
<dbReference type="Proteomes" id="UP001629432">
    <property type="component" value="Unassembled WGS sequence"/>
</dbReference>
<dbReference type="RefSeq" id="WP_408337009.1">
    <property type="nucleotide sequence ID" value="NZ_JAQQCF010000012.1"/>
</dbReference>
<organism evidence="2 3">
    <name type="scientific">Paraburkholderia metrosideri</name>
    <dbReference type="NCBI Taxonomy" id="580937"/>
    <lineage>
        <taxon>Bacteria</taxon>
        <taxon>Pseudomonadati</taxon>
        <taxon>Pseudomonadota</taxon>
        <taxon>Betaproteobacteria</taxon>
        <taxon>Burkholderiales</taxon>
        <taxon>Burkholderiaceae</taxon>
        <taxon>Paraburkholderia</taxon>
    </lineage>
</organism>
<keyword evidence="3" id="KW-1185">Reference proteome</keyword>
<gene>
    <name evidence="2" type="ORF">PQQ63_15370</name>
</gene>
<dbReference type="EMBL" id="JAQQCF010000012">
    <property type="protein sequence ID" value="MFM0638081.1"/>
    <property type="molecule type" value="Genomic_DNA"/>
</dbReference>
<evidence type="ECO:0000313" key="2">
    <source>
        <dbReference type="EMBL" id="MFM0638081.1"/>
    </source>
</evidence>
<dbReference type="SUPFAM" id="SSF82199">
    <property type="entry name" value="SET domain"/>
    <property type="match status" value="1"/>
</dbReference>
<dbReference type="CDD" id="cd08161">
    <property type="entry name" value="SET"/>
    <property type="match status" value="1"/>
</dbReference>
<dbReference type="PROSITE" id="PS50280">
    <property type="entry name" value="SET"/>
    <property type="match status" value="1"/>
</dbReference>
<protein>
    <submittedName>
        <fullName evidence="2">SET domain-containing protein-lysine N-methyltransferase</fullName>
    </submittedName>
</protein>
<dbReference type="Pfam" id="PF00856">
    <property type="entry name" value="SET"/>
    <property type="match status" value="1"/>
</dbReference>
<reference evidence="2 3" key="1">
    <citation type="journal article" date="2024" name="Chem. Sci.">
        <title>Discovery of megapolipeptins by genome mining of a Burkholderiales bacteria collection.</title>
        <authorList>
            <person name="Paulo B.S."/>
            <person name="Recchia M.J.J."/>
            <person name="Lee S."/>
            <person name="Fergusson C.H."/>
            <person name="Romanowski S.B."/>
            <person name="Hernandez A."/>
            <person name="Krull N."/>
            <person name="Liu D.Y."/>
            <person name="Cavanagh H."/>
            <person name="Bos A."/>
            <person name="Gray C.A."/>
            <person name="Murphy B.T."/>
            <person name="Linington R.G."/>
            <person name="Eustaquio A.S."/>
        </authorList>
    </citation>
    <scope>NUCLEOTIDE SEQUENCE [LARGE SCALE GENOMIC DNA]</scope>
    <source>
        <strain evidence="2 3">RL17-338-BIC-A</strain>
    </source>
</reference>
<evidence type="ECO:0000313" key="3">
    <source>
        <dbReference type="Proteomes" id="UP001629432"/>
    </source>
</evidence>
<dbReference type="Gene3D" id="2.170.270.10">
    <property type="entry name" value="SET domain"/>
    <property type="match status" value="1"/>
</dbReference>
<feature type="domain" description="SET" evidence="1">
    <location>
        <begin position="178"/>
        <end position="257"/>
    </location>
</feature>
<proteinExistence type="predicted"/>
<dbReference type="InterPro" id="IPR001214">
    <property type="entry name" value="SET_dom"/>
</dbReference>
<comment type="caution">
    <text evidence="2">The sequence shown here is derived from an EMBL/GenBank/DDBJ whole genome shotgun (WGS) entry which is preliminary data.</text>
</comment>